<evidence type="ECO:0000313" key="4">
    <source>
        <dbReference type="Proteomes" id="UP000012081"/>
    </source>
</evidence>
<reference evidence="3 4" key="1">
    <citation type="submission" date="2013-03" db="EMBL/GenBank/DDBJ databases">
        <title>Assembly of a new bacterial strain Brevibacillus borstelensis AK1.</title>
        <authorList>
            <person name="Rajan I."/>
            <person name="PoliReddy D."/>
            <person name="Sugumar T."/>
            <person name="Rathinam K."/>
            <person name="Alqarawi S."/>
            <person name="Khalil A.B."/>
            <person name="Sivakumar N."/>
        </authorList>
    </citation>
    <scope>NUCLEOTIDE SEQUENCE [LARGE SCALE GENOMIC DNA]</scope>
    <source>
        <strain evidence="3 4">AK1</strain>
    </source>
</reference>
<sequence>MRRNKSIGIGFKLLLSAALLIPSVVQAQGAVQNGLLHSGKANAAPDATKLPSTKEWLAQFTKAAQETAETTLEPAEIPSYKDEEIRAMEWDPFAADAIIRMKAELDRTSLQVAAWFYPQVDRLLSHNEKVEKYGWTDRDVMAKIAKLPADAYNRLAKEVPVIAEHYSKWKSVQAKQAEPKQPKEKMAVSKQESETSTTKAANAGLLSSDLPDAVYDPTGLTYQYKRSIDSPVDDVYRTSTITETDLVLEGKHGMDLRLERTYSQFDSIEQRFYYSTRGNKTSYNNNHWEKYNMPLGWRLNIPMAEEMYEDGIACNYVDKNNPPYVCGRTSGKFRYVFTLDDGTVLESSSRSGEDWVNYPYKGASMHFYSKDQNPTNGVKSIAWVDYNGYHYSFTREGVYDPSPVDVITKRNAYGDTIVYKIPYNNDPIQITDSVGQYIELTRKSLKVYADTSKSKLLKHIEYAWGTGTTPDRVIEHDVNGGGSKVIAEYSYLDSEVFGKAEFNLRPNYYFSAQNKEIPLDYKGIESSEYLDMDWNERGYVNYELLHQVKYPVEGLTMTYAYSPYFSSATDFLNRGVVRNYYDEEKLTYVTYHPVTSVNIRFAKTPHPDRPSTETYLKTIYYPMTSKEIWKTKKDTSVRLKNQTIRDGTVAVSRIEQDGLPSQEKTFAVNSDKNFLLRSVETYIGTGADTDRIEGRLNLTADGNKYSYHPVSYVSHMYRGRETKPSYSYEFLGRPASMTKDADVYQYLLAPEAKNLEQVKNRLADYAQVTEYRYNSYGDLVKLVDPKGNTTSWTYLPPTTYYLRLLSEMSRTAADNPKHFHKESFTYNSDKLLEGESILDSYPDGADIKTEAIGRFYTYENKRISSIQHMTIGLDSKNMVQNFPAYDRYDLKPTEINMQVETSPGVKTRLTYRFAYDELGRVTQRTYPDQSQATYEYDFLGRLKREQFANKGETRAITYSYDDDQRKVTMTLPDGTKRFTHFTPGGEVEYEGQIGTNGQIRPLQYNTYSPDGERLLSSAPYAMDNRATTYVYNKDGTLWKKQEPIGTTIYLRANTFVDSLNNQYLPVETIKTLGPNGLETIQFYDRHGQLEKEVNEAWVSGQKRTTAYSYNAFGQPSRKTEQEQSGASRSWSYRYNPSDKLVYLLDPEKNEYLYGYDPYGNLVQVTENNTQTTKYHYNALSWKISETDVPSGATETFGYTPNGKVSVFTDKAGNRHEYAYTPFYELSELTTKDKAGTVKNRETKEYYPNTSLVKKETNSNGPNIQSSSPLYRELFYTYDPFLRMNSFTAFGRLYQIRHTDADDQMDQLIYPGNTAVSYRYDDAMRLTEVTSPGLDGTPKTVRYAYELSDAGDTYTLTYPNGVSLVRKRDSFGQVDTL</sequence>
<dbReference type="PANTHER" id="PTHR32305:SF15">
    <property type="entry name" value="PROTEIN RHSA-RELATED"/>
    <property type="match status" value="1"/>
</dbReference>
<dbReference type="Pfam" id="PF05593">
    <property type="entry name" value="RHS_repeat"/>
    <property type="match status" value="1"/>
</dbReference>
<feature type="chain" id="PRO_5004094944" description="Rhs family protein" evidence="2">
    <location>
        <begin position="28"/>
        <end position="1376"/>
    </location>
</feature>
<dbReference type="EMBL" id="APBN01000018">
    <property type="protein sequence ID" value="EMT50234.1"/>
    <property type="molecule type" value="Genomic_DNA"/>
</dbReference>
<proteinExistence type="predicted"/>
<evidence type="ECO:0008006" key="5">
    <source>
        <dbReference type="Google" id="ProtNLM"/>
    </source>
</evidence>
<dbReference type="Proteomes" id="UP000012081">
    <property type="component" value="Unassembled WGS sequence"/>
</dbReference>
<organism evidence="3 4">
    <name type="scientific">Brevibacillus borstelensis AK1</name>
    <dbReference type="NCBI Taxonomy" id="1300222"/>
    <lineage>
        <taxon>Bacteria</taxon>
        <taxon>Bacillati</taxon>
        <taxon>Bacillota</taxon>
        <taxon>Bacilli</taxon>
        <taxon>Bacillales</taxon>
        <taxon>Paenibacillaceae</taxon>
        <taxon>Brevibacillus</taxon>
    </lineage>
</organism>
<evidence type="ECO:0000256" key="1">
    <source>
        <dbReference type="SAM" id="MobiDB-lite"/>
    </source>
</evidence>
<keyword evidence="2" id="KW-0732">Signal</keyword>
<keyword evidence="4" id="KW-1185">Reference proteome</keyword>
<feature type="non-terminal residue" evidence="3">
    <location>
        <position position="1376"/>
    </location>
</feature>
<name>M8D202_9BACL</name>
<dbReference type="Gene3D" id="2.180.10.10">
    <property type="entry name" value="RHS repeat-associated core"/>
    <property type="match status" value="2"/>
</dbReference>
<dbReference type="NCBIfam" id="TIGR01643">
    <property type="entry name" value="YD_repeat_2x"/>
    <property type="match status" value="2"/>
</dbReference>
<feature type="signal peptide" evidence="2">
    <location>
        <begin position="1"/>
        <end position="27"/>
    </location>
</feature>
<dbReference type="STRING" id="1300222.I532_23191"/>
<evidence type="ECO:0000313" key="3">
    <source>
        <dbReference type="EMBL" id="EMT50234.1"/>
    </source>
</evidence>
<feature type="compositionally biased region" description="Basic and acidic residues" evidence="1">
    <location>
        <begin position="177"/>
        <end position="193"/>
    </location>
</feature>
<comment type="caution">
    <text evidence="3">The sequence shown here is derived from an EMBL/GenBank/DDBJ whole genome shotgun (WGS) entry which is preliminary data.</text>
</comment>
<dbReference type="OrthoDB" id="41445at2"/>
<gene>
    <name evidence="3" type="ORF">I532_23191</name>
</gene>
<accession>M8D202</accession>
<dbReference type="RefSeq" id="WP_003392106.1">
    <property type="nucleotide sequence ID" value="NZ_APBN01000018.1"/>
</dbReference>
<evidence type="ECO:0000256" key="2">
    <source>
        <dbReference type="SAM" id="SignalP"/>
    </source>
</evidence>
<feature type="region of interest" description="Disordered" evidence="1">
    <location>
        <begin position="172"/>
        <end position="203"/>
    </location>
</feature>
<dbReference type="InterPro" id="IPR050708">
    <property type="entry name" value="T6SS_VgrG/RHS"/>
</dbReference>
<dbReference type="InterPro" id="IPR006530">
    <property type="entry name" value="YD"/>
</dbReference>
<dbReference type="PANTHER" id="PTHR32305">
    <property type="match status" value="1"/>
</dbReference>
<dbReference type="InterPro" id="IPR031325">
    <property type="entry name" value="RHS_repeat"/>
</dbReference>
<protein>
    <recommendedName>
        <fullName evidence="5">Rhs family protein</fullName>
    </recommendedName>
</protein>